<evidence type="ECO:0000313" key="1">
    <source>
        <dbReference type="EMBL" id="KZK06924.1"/>
    </source>
</evidence>
<sequence>MTGFFVIYLSTTNLLTKKLIHGDKFFLSNKFEKSIIISG</sequence>
<accession>A0A166JUM8</accession>
<proteinExistence type="predicted"/>
<dbReference type="AlphaFoldDB" id="A0A166JUM8"/>
<protein>
    <submittedName>
        <fullName evidence="1">Uncharacterized protein</fullName>
    </submittedName>
</protein>
<evidence type="ECO:0000313" key="2">
    <source>
        <dbReference type="Proteomes" id="UP000076519"/>
    </source>
</evidence>
<reference evidence="1 2" key="1">
    <citation type="submission" date="2015-08" db="EMBL/GenBank/DDBJ databases">
        <title>Draft Genome Sequences of 11 Lactococcus lactis subspecies cremoris strains.</title>
        <authorList>
            <person name="Wels M."/>
            <person name="Backus L."/>
            <person name="Boekhorst J."/>
            <person name="Dijkstra A."/>
            <person name="Beerthuizen M."/>
            <person name="Siezen R."/>
            <person name="Bachmann H."/>
            <person name="Van Hijum S."/>
        </authorList>
    </citation>
    <scope>NUCLEOTIDE SEQUENCE [LARGE SCALE GENOMIC DNA]</scope>
    <source>
        <strain evidence="1 2">KW10</strain>
    </source>
</reference>
<dbReference type="PATRIC" id="fig|1359.32.peg.569"/>
<dbReference type="EMBL" id="LIYF01000017">
    <property type="protein sequence ID" value="KZK06924.1"/>
    <property type="molecule type" value="Genomic_DNA"/>
</dbReference>
<gene>
    <name evidence="1" type="ORF">AB996_0953</name>
</gene>
<organism evidence="1 2">
    <name type="scientific">Lactococcus lactis subsp. cremoris</name>
    <name type="common">Streptococcus cremoris</name>
    <dbReference type="NCBI Taxonomy" id="1359"/>
    <lineage>
        <taxon>Bacteria</taxon>
        <taxon>Bacillati</taxon>
        <taxon>Bacillota</taxon>
        <taxon>Bacilli</taxon>
        <taxon>Lactobacillales</taxon>
        <taxon>Streptococcaceae</taxon>
        <taxon>Lactococcus</taxon>
    </lineage>
</organism>
<name>A0A166JUM8_LACLC</name>
<comment type="caution">
    <text evidence="1">The sequence shown here is derived from an EMBL/GenBank/DDBJ whole genome shotgun (WGS) entry which is preliminary data.</text>
</comment>
<dbReference type="Proteomes" id="UP000076519">
    <property type="component" value="Unassembled WGS sequence"/>
</dbReference>